<dbReference type="Gene3D" id="1.10.287.110">
    <property type="entry name" value="DnaJ domain"/>
    <property type="match status" value="1"/>
</dbReference>
<feature type="compositionally biased region" description="Pro residues" evidence="1">
    <location>
        <begin position="651"/>
        <end position="665"/>
    </location>
</feature>
<feature type="compositionally biased region" description="Polar residues" evidence="1">
    <location>
        <begin position="215"/>
        <end position="232"/>
    </location>
</feature>
<dbReference type="OrthoDB" id="1717591at2759"/>
<feature type="compositionally biased region" description="Polar residues" evidence="1">
    <location>
        <begin position="166"/>
        <end position="177"/>
    </location>
</feature>
<feature type="compositionally biased region" description="Polar residues" evidence="1">
    <location>
        <begin position="28"/>
        <end position="56"/>
    </location>
</feature>
<dbReference type="PANTHER" id="PTHR23172:SF19">
    <property type="entry name" value="J DOMAIN-CONTAINING PROTEIN"/>
    <property type="match status" value="1"/>
</dbReference>
<evidence type="ECO:0000259" key="2">
    <source>
        <dbReference type="PROSITE" id="PS50030"/>
    </source>
</evidence>
<dbReference type="InterPro" id="IPR009060">
    <property type="entry name" value="UBA-like_sf"/>
</dbReference>
<dbReference type="InterPro" id="IPR015940">
    <property type="entry name" value="UBA"/>
</dbReference>
<dbReference type="EMBL" id="MU005787">
    <property type="protein sequence ID" value="KAF2703464.1"/>
    <property type="molecule type" value="Genomic_DNA"/>
</dbReference>
<dbReference type="GO" id="GO:0072583">
    <property type="term" value="P:clathrin-dependent endocytosis"/>
    <property type="evidence" value="ECO:0007669"/>
    <property type="project" value="TreeGrafter"/>
</dbReference>
<dbReference type="SUPFAM" id="SSF46934">
    <property type="entry name" value="UBA-like"/>
    <property type="match status" value="1"/>
</dbReference>
<accession>A0A6G1JS79</accession>
<dbReference type="GO" id="GO:0031982">
    <property type="term" value="C:vesicle"/>
    <property type="evidence" value="ECO:0007669"/>
    <property type="project" value="TreeGrafter"/>
</dbReference>
<dbReference type="Proteomes" id="UP000799428">
    <property type="component" value="Unassembled WGS sequence"/>
</dbReference>
<dbReference type="FunFam" id="1.25.40.10:FF:000354">
    <property type="entry name" value="UBA domain-containing protein 7"/>
    <property type="match status" value="1"/>
</dbReference>
<feature type="region of interest" description="Disordered" evidence="1">
    <location>
        <begin position="1"/>
        <end position="256"/>
    </location>
</feature>
<dbReference type="GO" id="GO:0005737">
    <property type="term" value="C:cytoplasm"/>
    <property type="evidence" value="ECO:0007669"/>
    <property type="project" value="TreeGrafter"/>
</dbReference>
<feature type="compositionally biased region" description="Low complexity" evidence="1">
    <location>
        <begin position="194"/>
        <end position="206"/>
    </location>
</feature>
<evidence type="ECO:0000313" key="3">
    <source>
        <dbReference type="EMBL" id="KAF2703464.1"/>
    </source>
</evidence>
<feature type="region of interest" description="Disordered" evidence="1">
    <location>
        <begin position="270"/>
        <end position="313"/>
    </location>
</feature>
<feature type="compositionally biased region" description="Low complexity" evidence="1">
    <location>
        <begin position="666"/>
        <end position="678"/>
    </location>
</feature>
<dbReference type="Pfam" id="PF22562">
    <property type="entry name" value="UBA_7"/>
    <property type="match status" value="1"/>
</dbReference>
<feature type="region of interest" description="Disordered" evidence="1">
    <location>
        <begin position="810"/>
        <end position="850"/>
    </location>
</feature>
<dbReference type="FunFam" id="1.10.287.110:FF:000002">
    <property type="entry name" value="putative tyrosine-protein phosphatase auxilin isoform X2"/>
    <property type="match status" value="1"/>
</dbReference>
<feature type="compositionally biased region" description="Basic and acidic residues" evidence="1">
    <location>
        <begin position="92"/>
        <end position="112"/>
    </location>
</feature>
<feature type="region of interest" description="Disordered" evidence="1">
    <location>
        <begin position="452"/>
        <end position="682"/>
    </location>
</feature>
<feature type="compositionally biased region" description="Basic and acidic residues" evidence="1">
    <location>
        <begin position="275"/>
        <end position="289"/>
    </location>
</feature>
<dbReference type="InterPro" id="IPR011990">
    <property type="entry name" value="TPR-like_helical_dom_sf"/>
</dbReference>
<protein>
    <recommendedName>
        <fullName evidence="2">UBA domain-containing protein</fullName>
    </recommendedName>
</protein>
<feature type="compositionally biased region" description="Low complexity" evidence="1">
    <location>
        <begin position="543"/>
        <end position="554"/>
    </location>
</feature>
<gene>
    <name evidence="3" type="ORF">K504DRAFT_418496</name>
</gene>
<dbReference type="AlphaFoldDB" id="A0A6G1JS79"/>
<dbReference type="InterPro" id="IPR036869">
    <property type="entry name" value="J_dom_sf"/>
</dbReference>
<dbReference type="Gene3D" id="1.10.8.10">
    <property type="entry name" value="DNA helicase RuvA subunit, C-terminal domain"/>
    <property type="match status" value="1"/>
</dbReference>
<keyword evidence="4" id="KW-1185">Reference proteome</keyword>
<feature type="compositionally biased region" description="Basic and acidic residues" evidence="1">
    <location>
        <begin position="556"/>
        <end position="569"/>
    </location>
</feature>
<dbReference type="PROSITE" id="PS50030">
    <property type="entry name" value="UBA"/>
    <property type="match status" value="1"/>
</dbReference>
<dbReference type="SUPFAM" id="SSF46565">
    <property type="entry name" value="Chaperone J-domain"/>
    <property type="match status" value="1"/>
</dbReference>
<dbReference type="GO" id="GO:0072318">
    <property type="term" value="P:clathrin coat disassembly"/>
    <property type="evidence" value="ECO:0007669"/>
    <property type="project" value="TreeGrafter"/>
</dbReference>
<feature type="compositionally biased region" description="Basic and acidic residues" evidence="1">
    <location>
        <begin position="395"/>
        <end position="420"/>
    </location>
</feature>
<feature type="region of interest" description="Disordered" evidence="1">
    <location>
        <begin position="349"/>
        <end position="422"/>
    </location>
</feature>
<dbReference type="GO" id="GO:0030276">
    <property type="term" value="F:clathrin binding"/>
    <property type="evidence" value="ECO:0007669"/>
    <property type="project" value="TreeGrafter"/>
</dbReference>
<dbReference type="SUPFAM" id="SSF48452">
    <property type="entry name" value="TPR-like"/>
    <property type="match status" value="1"/>
</dbReference>
<reference evidence="3" key="1">
    <citation type="journal article" date="2020" name="Stud. Mycol.">
        <title>101 Dothideomycetes genomes: a test case for predicting lifestyles and emergence of pathogens.</title>
        <authorList>
            <person name="Haridas S."/>
            <person name="Albert R."/>
            <person name="Binder M."/>
            <person name="Bloem J."/>
            <person name="Labutti K."/>
            <person name="Salamov A."/>
            <person name="Andreopoulos B."/>
            <person name="Baker S."/>
            <person name="Barry K."/>
            <person name="Bills G."/>
            <person name="Bluhm B."/>
            <person name="Cannon C."/>
            <person name="Castanera R."/>
            <person name="Culley D."/>
            <person name="Daum C."/>
            <person name="Ezra D."/>
            <person name="Gonzalez J."/>
            <person name="Henrissat B."/>
            <person name="Kuo A."/>
            <person name="Liang C."/>
            <person name="Lipzen A."/>
            <person name="Lutzoni F."/>
            <person name="Magnuson J."/>
            <person name="Mondo S."/>
            <person name="Nolan M."/>
            <person name="Ohm R."/>
            <person name="Pangilinan J."/>
            <person name="Park H.-J."/>
            <person name="Ramirez L."/>
            <person name="Alfaro M."/>
            <person name="Sun H."/>
            <person name="Tritt A."/>
            <person name="Yoshinaga Y."/>
            <person name="Zwiers L.-H."/>
            <person name="Turgeon B."/>
            <person name="Goodwin S."/>
            <person name="Spatafora J."/>
            <person name="Crous P."/>
            <person name="Grigoriev I."/>
        </authorList>
    </citation>
    <scope>NUCLEOTIDE SEQUENCE</scope>
    <source>
        <strain evidence="3">CBS 279.74</strain>
    </source>
</reference>
<feature type="compositionally biased region" description="Low complexity" evidence="1">
    <location>
        <begin position="376"/>
        <end position="385"/>
    </location>
</feature>
<feature type="compositionally biased region" description="Basic and acidic residues" evidence="1">
    <location>
        <begin position="349"/>
        <end position="372"/>
    </location>
</feature>
<dbReference type="Gene3D" id="1.25.40.10">
    <property type="entry name" value="Tetratricopeptide repeat domain"/>
    <property type="match status" value="1"/>
</dbReference>
<feature type="compositionally biased region" description="Polar residues" evidence="1">
    <location>
        <begin position="77"/>
        <end position="87"/>
    </location>
</feature>
<evidence type="ECO:0000313" key="4">
    <source>
        <dbReference type="Proteomes" id="UP000799428"/>
    </source>
</evidence>
<sequence length="975" mass="105105">MDDLSGLDWSAPSKPASNPPAVFPPFRQTPTPQLSGRSTPLSAQQSGVGAISSGNRTFKPPSKPATPANDSFAGLVSLNTSKPSTNNLTLQERQRQLQEEKLRQETERKKQYETQFGAPESKFWDTLGSGKNTPEPTASGLHRPAVNVSGGQTLSRTINKPFAGLDTSSKRPIQSSPPEDDLLAAFNSAAPVDSSSHFPPSSSFNSGRSTPALGTFNSRGHTPAPQTSTNNVFHEDDDDDMFGLGQLAKKPAPAASISVENDDILGLLGKPVTEFQKKTERSPSVERRHATPQRPPSPESASPEDKAVAELVDMGFPANRSAIALATTESGTDVQAAVSWLLNQAHLEAKQKTEARSRDRSHQDSDHDERPRQSKSRTTTTTRDSSAGEPVPAWMRKEEGRSRSGQRKQDTQHGAQEKDVSQYATEIGTNLFKSANSLWKTGQKKVQRAVADFQQDADPNVPKWMKTGPGLDNEEREAPGKPRRAAPSRAVPSVTDEAMMLEAGSRPTKPSRASESRHNAEPLPARQRRGPDEAFDGYPNRMSSQSPSLRQPLPAQEKRPNSRLTRQDVEEQASQAYTSSSRRRKATPQPDLFSSEPPTASHQSSRQPTPAQNASRQPTPAQNTSRQPTPAQSNNPFLNTVSAPKARSPAVSPPTPKPRAPPRQIPPASSSALNSSASYRQKGSEAFKRGDYSAAHIAYCSALGPLPDTHPVTIVVLCNRAVTNIKVGDPKAAVSDADAALAIIGVSKGEGEKILLGGTEGSKDMREFYGKALMRKAEALEHMEKWTDASKVWKEAVEANVGGSISIQGRNRCEKAAGGGNSTTPAVKRPPVRKAPPPKPSALSDLGGGPAAESEAVKKLKAANIAADNLDDEKFRLTDQVDATLVAWKGSKSDNLRALLGSLDKVLWPEAGWNKVNMGDLVMPNKVKIVYMKAIAKVHPDKISQTATTEQRMISAAVFATLNEAWDKFKKDNGM</sequence>
<dbReference type="PANTHER" id="PTHR23172">
    <property type="entry name" value="AUXILIN/CYCLIN G-ASSOCIATED KINASE-RELATED"/>
    <property type="match status" value="1"/>
</dbReference>
<evidence type="ECO:0000256" key="1">
    <source>
        <dbReference type="SAM" id="MobiDB-lite"/>
    </source>
</evidence>
<organism evidence="3 4">
    <name type="scientific">Pleomassaria siparia CBS 279.74</name>
    <dbReference type="NCBI Taxonomy" id="1314801"/>
    <lineage>
        <taxon>Eukaryota</taxon>
        <taxon>Fungi</taxon>
        <taxon>Dikarya</taxon>
        <taxon>Ascomycota</taxon>
        <taxon>Pezizomycotina</taxon>
        <taxon>Dothideomycetes</taxon>
        <taxon>Pleosporomycetidae</taxon>
        <taxon>Pleosporales</taxon>
        <taxon>Pleomassariaceae</taxon>
        <taxon>Pleomassaria</taxon>
    </lineage>
</organism>
<feature type="domain" description="UBA" evidence="2">
    <location>
        <begin position="302"/>
        <end position="344"/>
    </location>
</feature>
<dbReference type="SMART" id="SM00165">
    <property type="entry name" value="UBA"/>
    <property type="match status" value="1"/>
</dbReference>
<feature type="compositionally biased region" description="Polar residues" evidence="1">
    <location>
        <begin position="596"/>
        <end position="642"/>
    </location>
</feature>
<feature type="compositionally biased region" description="Polar residues" evidence="1">
    <location>
        <begin position="149"/>
        <end position="158"/>
    </location>
</feature>
<name>A0A6G1JS79_9PLEO</name>
<proteinExistence type="predicted"/>